<evidence type="ECO:0000256" key="1">
    <source>
        <dbReference type="SAM" id="Phobius"/>
    </source>
</evidence>
<gene>
    <name evidence="2" type="ORF">C8N40_104323</name>
</gene>
<dbReference type="Proteomes" id="UP000244225">
    <property type="component" value="Unassembled WGS sequence"/>
</dbReference>
<keyword evidence="1" id="KW-0472">Membrane</keyword>
<feature type="transmembrane region" description="Helical" evidence="1">
    <location>
        <begin position="27"/>
        <end position="50"/>
    </location>
</feature>
<evidence type="ECO:0008006" key="4">
    <source>
        <dbReference type="Google" id="ProtNLM"/>
    </source>
</evidence>
<dbReference type="InterPro" id="IPR046139">
    <property type="entry name" value="DUF6141"/>
</dbReference>
<keyword evidence="1" id="KW-0812">Transmembrane</keyword>
<dbReference type="Pfam" id="PF19638">
    <property type="entry name" value="DUF6141"/>
    <property type="match status" value="1"/>
</dbReference>
<reference evidence="2 3" key="1">
    <citation type="submission" date="2018-04" db="EMBL/GenBank/DDBJ databases">
        <title>Genomic Encyclopedia of Archaeal and Bacterial Type Strains, Phase II (KMG-II): from individual species to whole genera.</title>
        <authorList>
            <person name="Goeker M."/>
        </authorList>
    </citation>
    <scope>NUCLEOTIDE SEQUENCE [LARGE SCALE GENOMIC DNA]</scope>
    <source>
        <strain evidence="2 3">DSM 100162</strain>
    </source>
</reference>
<keyword evidence="3" id="KW-1185">Reference proteome</keyword>
<protein>
    <recommendedName>
        <fullName evidence="4">PH (Pleckstrin Homology) domain-containing protein</fullName>
    </recommendedName>
</protein>
<keyword evidence="1" id="KW-1133">Transmembrane helix</keyword>
<comment type="caution">
    <text evidence="2">The sequence shown here is derived from an EMBL/GenBank/DDBJ whole genome shotgun (WGS) entry which is preliminary data.</text>
</comment>
<proteinExistence type="predicted"/>
<name>A0A2T5YJW4_9BACT</name>
<accession>A0A2T5YJW4</accession>
<evidence type="ECO:0000313" key="2">
    <source>
        <dbReference type="EMBL" id="PTX19591.1"/>
    </source>
</evidence>
<dbReference type="AlphaFoldDB" id="A0A2T5YJW4"/>
<evidence type="ECO:0000313" key="3">
    <source>
        <dbReference type="Proteomes" id="UP000244225"/>
    </source>
</evidence>
<feature type="transmembrane region" description="Helical" evidence="1">
    <location>
        <begin position="62"/>
        <end position="80"/>
    </location>
</feature>
<sequence>MSKKSFVKKMADEQVILYRERQHFRQFWLWVVVLGVASIFWVGFVYQVLLGGQYGNRPVSDVQLSILFVLVGLGLPYFFYRMSLTTEVRPGVVQVRFWPFHVKPREIPLHLVRDYEQVVYNPIGDYGGWGIRWGFKGKAYNMSGNEGVKLYFYNRKPLLIGSQRAGELFRALTEAKKGGR</sequence>
<dbReference type="EMBL" id="QBKI01000004">
    <property type="protein sequence ID" value="PTX19591.1"/>
    <property type="molecule type" value="Genomic_DNA"/>
</dbReference>
<organism evidence="2 3">
    <name type="scientific">Pontibacter mucosus</name>
    <dbReference type="NCBI Taxonomy" id="1649266"/>
    <lineage>
        <taxon>Bacteria</taxon>
        <taxon>Pseudomonadati</taxon>
        <taxon>Bacteroidota</taxon>
        <taxon>Cytophagia</taxon>
        <taxon>Cytophagales</taxon>
        <taxon>Hymenobacteraceae</taxon>
        <taxon>Pontibacter</taxon>
    </lineage>
</organism>